<comment type="subcellular location">
    <subcellularLocation>
        <location evidence="1">Membrane</location>
        <topology evidence="1">Multi-pass membrane protein</topology>
    </subcellularLocation>
</comment>
<dbReference type="AlphaFoldDB" id="A0A4C1SQ07"/>
<keyword evidence="2 6" id="KW-0812">Transmembrane</keyword>
<feature type="transmembrane region" description="Helical" evidence="6">
    <location>
        <begin position="18"/>
        <end position="38"/>
    </location>
</feature>
<feature type="transmembrane region" description="Helical" evidence="6">
    <location>
        <begin position="58"/>
        <end position="80"/>
    </location>
</feature>
<organism evidence="7 8">
    <name type="scientific">Eumeta variegata</name>
    <name type="common">Bagworm moth</name>
    <name type="synonym">Eumeta japonica</name>
    <dbReference type="NCBI Taxonomy" id="151549"/>
    <lineage>
        <taxon>Eukaryota</taxon>
        <taxon>Metazoa</taxon>
        <taxon>Ecdysozoa</taxon>
        <taxon>Arthropoda</taxon>
        <taxon>Hexapoda</taxon>
        <taxon>Insecta</taxon>
        <taxon>Pterygota</taxon>
        <taxon>Neoptera</taxon>
        <taxon>Endopterygota</taxon>
        <taxon>Lepidoptera</taxon>
        <taxon>Glossata</taxon>
        <taxon>Ditrysia</taxon>
        <taxon>Tineoidea</taxon>
        <taxon>Psychidae</taxon>
        <taxon>Oiketicinae</taxon>
        <taxon>Eumeta</taxon>
    </lineage>
</organism>
<evidence type="ECO:0000313" key="8">
    <source>
        <dbReference type="Proteomes" id="UP000299102"/>
    </source>
</evidence>
<sequence length="211" mass="23388">MNSTTDYDAQAETLRAKIVTMVCLFGISMIVGCIPIIVSKKYDWFTKTSGPNMRSSNLLVMGLLAFGGGVLFATTFMHLLPEVDENIHILQGNVPTCRLCKLNDNAGIPGPHRTRGPGLCHERPSGKKTELVQWFSRKSLSKDRPSQFQAFDVVAKDIVQIYNEIVDNVPENLCKDLIVINDFKSPTQLSSRVAPSERRKTNTGITSKDTT</sequence>
<dbReference type="Pfam" id="PF02535">
    <property type="entry name" value="Zip"/>
    <property type="match status" value="1"/>
</dbReference>
<keyword evidence="3 6" id="KW-1133">Transmembrane helix</keyword>
<feature type="region of interest" description="Disordered" evidence="5">
    <location>
        <begin position="189"/>
        <end position="211"/>
    </location>
</feature>
<evidence type="ECO:0000256" key="2">
    <source>
        <dbReference type="ARBA" id="ARBA00022692"/>
    </source>
</evidence>
<name>A0A4C1SQ07_EUMVA</name>
<evidence type="ECO:0000256" key="6">
    <source>
        <dbReference type="SAM" id="Phobius"/>
    </source>
</evidence>
<keyword evidence="4 6" id="KW-0472">Membrane</keyword>
<evidence type="ECO:0000256" key="3">
    <source>
        <dbReference type="ARBA" id="ARBA00022989"/>
    </source>
</evidence>
<comment type="caution">
    <text evidence="7">The sequence shown here is derived from an EMBL/GenBank/DDBJ whole genome shotgun (WGS) entry which is preliminary data.</text>
</comment>
<evidence type="ECO:0000256" key="4">
    <source>
        <dbReference type="ARBA" id="ARBA00023136"/>
    </source>
</evidence>
<evidence type="ECO:0000256" key="1">
    <source>
        <dbReference type="ARBA" id="ARBA00004141"/>
    </source>
</evidence>
<proteinExistence type="predicted"/>
<dbReference type="OrthoDB" id="448280at2759"/>
<dbReference type="InterPro" id="IPR003689">
    <property type="entry name" value="ZIP"/>
</dbReference>
<dbReference type="Proteomes" id="UP000299102">
    <property type="component" value="Unassembled WGS sequence"/>
</dbReference>
<protein>
    <submittedName>
        <fullName evidence="7">Uncharacterized protein</fullName>
    </submittedName>
</protein>
<dbReference type="EMBL" id="BGZK01000012">
    <property type="protein sequence ID" value="GBP04006.1"/>
    <property type="molecule type" value="Genomic_DNA"/>
</dbReference>
<dbReference type="STRING" id="151549.A0A4C1SQ07"/>
<evidence type="ECO:0000256" key="5">
    <source>
        <dbReference type="SAM" id="MobiDB-lite"/>
    </source>
</evidence>
<feature type="compositionally biased region" description="Polar residues" evidence="5">
    <location>
        <begin position="202"/>
        <end position="211"/>
    </location>
</feature>
<keyword evidence="8" id="KW-1185">Reference proteome</keyword>
<evidence type="ECO:0000313" key="7">
    <source>
        <dbReference type="EMBL" id="GBP04006.1"/>
    </source>
</evidence>
<gene>
    <name evidence="7" type="ORF">EVAR_74778_1</name>
</gene>
<accession>A0A4C1SQ07</accession>
<dbReference type="GO" id="GO:0016020">
    <property type="term" value="C:membrane"/>
    <property type="evidence" value="ECO:0007669"/>
    <property type="project" value="UniProtKB-SubCell"/>
</dbReference>
<reference evidence="7 8" key="1">
    <citation type="journal article" date="2019" name="Commun. Biol.">
        <title>The bagworm genome reveals a unique fibroin gene that provides high tensile strength.</title>
        <authorList>
            <person name="Kono N."/>
            <person name="Nakamura H."/>
            <person name="Ohtoshi R."/>
            <person name="Tomita M."/>
            <person name="Numata K."/>
            <person name="Arakawa K."/>
        </authorList>
    </citation>
    <scope>NUCLEOTIDE SEQUENCE [LARGE SCALE GENOMIC DNA]</scope>
</reference>
<dbReference type="GO" id="GO:0046873">
    <property type="term" value="F:metal ion transmembrane transporter activity"/>
    <property type="evidence" value="ECO:0007669"/>
    <property type="project" value="InterPro"/>
</dbReference>